<dbReference type="GO" id="GO:0005635">
    <property type="term" value="C:nuclear envelope"/>
    <property type="evidence" value="ECO:0007669"/>
    <property type="project" value="TreeGrafter"/>
</dbReference>
<evidence type="ECO:0000256" key="1">
    <source>
        <dbReference type="ARBA" id="ARBA00004123"/>
    </source>
</evidence>
<dbReference type="Proteomes" id="UP000271098">
    <property type="component" value="Unassembled WGS sequence"/>
</dbReference>
<dbReference type="PANTHER" id="PTHR23168:SF0">
    <property type="entry name" value="MITOTIC SPINDLE ASSEMBLY CHECKPOINT PROTEIN MAD1"/>
    <property type="match status" value="1"/>
</dbReference>
<dbReference type="Gene3D" id="3.30.457.60">
    <property type="match status" value="1"/>
</dbReference>
<dbReference type="GO" id="GO:0051301">
    <property type="term" value="P:cell division"/>
    <property type="evidence" value="ECO:0007669"/>
    <property type="project" value="UniProtKB-KW"/>
</dbReference>
<dbReference type="GO" id="GO:0007094">
    <property type="term" value="P:mitotic spindle assembly checkpoint signaling"/>
    <property type="evidence" value="ECO:0007669"/>
    <property type="project" value="InterPro"/>
</dbReference>
<evidence type="ECO:0000256" key="5">
    <source>
        <dbReference type="ARBA" id="ARBA00023242"/>
    </source>
</evidence>
<accession>A0A183EMS0</accession>
<comment type="subcellular location">
    <subcellularLocation>
        <location evidence="1">Nucleus</location>
    </subcellularLocation>
</comment>
<dbReference type="OrthoDB" id="331602at2759"/>
<comment type="similarity">
    <text evidence="2">Belongs to the MAD1 family.</text>
</comment>
<keyword evidence="8" id="KW-1185">Reference proteome</keyword>
<evidence type="ECO:0000256" key="6">
    <source>
        <dbReference type="ARBA" id="ARBA00023306"/>
    </source>
</evidence>
<keyword evidence="4" id="KW-0498">Mitosis</keyword>
<proteinExistence type="inferred from homology"/>
<reference evidence="7 8" key="2">
    <citation type="submission" date="2018-11" db="EMBL/GenBank/DDBJ databases">
        <authorList>
            <consortium name="Pathogen Informatics"/>
        </authorList>
    </citation>
    <scope>NUCLEOTIDE SEQUENCE [LARGE SCALE GENOMIC DNA]</scope>
</reference>
<organism evidence="9">
    <name type="scientific">Gongylonema pulchrum</name>
    <dbReference type="NCBI Taxonomy" id="637853"/>
    <lineage>
        <taxon>Eukaryota</taxon>
        <taxon>Metazoa</taxon>
        <taxon>Ecdysozoa</taxon>
        <taxon>Nematoda</taxon>
        <taxon>Chromadorea</taxon>
        <taxon>Rhabditida</taxon>
        <taxon>Spirurina</taxon>
        <taxon>Spiruromorpha</taxon>
        <taxon>Spiruroidea</taxon>
        <taxon>Gongylonematidae</taxon>
        <taxon>Gongylonema</taxon>
    </lineage>
</organism>
<dbReference type="GO" id="GO:0051315">
    <property type="term" value="P:attachment of mitotic spindle microtubules to kinetochore"/>
    <property type="evidence" value="ECO:0007669"/>
    <property type="project" value="TreeGrafter"/>
</dbReference>
<evidence type="ECO:0000313" key="8">
    <source>
        <dbReference type="Proteomes" id="UP000271098"/>
    </source>
</evidence>
<evidence type="ECO:0000256" key="3">
    <source>
        <dbReference type="ARBA" id="ARBA00022618"/>
    </source>
</evidence>
<evidence type="ECO:0000313" key="9">
    <source>
        <dbReference type="WBParaSite" id="GPUH_0002228801-mRNA-1"/>
    </source>
</evidence>
<sequence>MNPLDLAHQEYNEFQGSRKRKTNVYECDDNLDVSLRKRERFDMTKQITELQYQLLKAEKEKDRVVKIHSDLVKKYRACVTALSGLQIKMKGDDTVQVESIFDPGNYFIFRVNDNGKTISLLETDYAVQWTEQIQEYLQGRNSTPAFLAAITLILDERAGSTTTISFYSSD</sequence>
<protein>
    <submittedName>
        <fullName evidence="9">FYR N-terminal domain-containing protein</fullName>
    </submittedName>
</protein>
<dbReference type="AlphaFoldDB" id="A0A183EMS0"/>
<dbReference type="EMBL" id="UYRT01094645">
    <property type="protein sequence ID" value="VDN39736.1"/>
    <property type="molecule type" value="Genomic_DNA"/>
</dbReference>
<dbReference type="Pfam" id="PF05557">
    <property type="entry name" value="MAD"/>
    <property type="match status" value="1"/>
</dbReference>
<dbReference type="WBParaSite" id="GPUH_0002228801-mRNA-1">
    <property type="protein sequence ID" value="GPUH_0002228801-mRNA-1"/>
    <property type="gene ID" value="GPUH_0002228801"/>
</dbReference>
<keyword evidence="6" id="KW-0131">Cell cycle</keyword>
<dbReference type="GO" id="GO:0000776">
    <property type="term" value="C:kinetochore"/>
    <property type="evidence" value="ECO:0007669"/>
    <property type="project" value="TreeGrafter"/>
</dbReference>
<evidence type="ECO:0000256" key="2">
    <source>
        <dbReference type="ARBA" id="ARBA00008029"/>
    </source>
</evidence>
<evidence type="ECO:0000313" key="7">
    <source>
        <dbReference type="EMBL" id="VDN39736.1"/>
    </source>
</evidence>
<dbReference type="PANTHER" id="PTHR23168">
    <property type="entry name" value="MITOTIC SPINDLE ASSEMBLY CHECKPOINT PROTEIN MAD1 MITOTIC ARREST DEFICIENT-LIKE PROTEIN 1"/>
    <property type="match status" value="1"/>
</dbReference>
<keyword evidence="5" id="KW-0539">Nucleus</keyword>
<name>A0A183EMS0_9BILA</name>
<evidence type="ECO:0000256" key="4">
    <source>
        <dbReference type="ARBA" id="ARBA00022776"/>
    </source>
</evidence>
<keyword evidence="3" id="KW-0132">Cell division</keyword>
<dbReference type="InterPro" id="IPR008672">
    <property type="entry name" value="Mad1"/>
</dbReference>
<gene>
    <name evidence="7" type="ORF">GPUH_LOCUS22261</name>
</gene>
<dbReference type="GO" id="GO:0072686">
    <property type="term" value="C:mitotic spindle"/>
    <property type="evidence" value="ECO:0007669"/>
    <property type="project" value="TreeGrafter"/>
</dbReference>
<reference evidence="9" key="1">
    <citation type="submission" date="2016-06" db="UniProtKB">
        <authorList>
            <consortium name="WormBaseParasite"/>
        </authorList>
    </citation>
    <scope>IDENTIFICATION</scope>
</reference>